<dbReference type="PROSITE" id="PS50885">
    <property type="entry name" value="HAMP"/>
    <property type="match status" value="1"/>
</dbReference>
<comment type="similarity">
    <text evidence="7">Belongs to the methyl-accepting chemotaxis (MCP) protein family.</text>
</comment>
<evidence type="ECO:0000256" key="9">
    <source>
        <dbReference type="SAM" id="Coils"/>
    </source>
</evidence>
<keyword evidence="5 10" id="KW-0472">Membrane</keyword>
<keyword evidence="2" id="KW-1003">Cell membrane</keyword>
<evidence type="ECO:0000256" key="7">
    <source>
        <dbReference type="ARBA" id="ARBA00029447"/>
    </source>
</evidence>
<accession>A0ABT8TEX9</accession>
<dbReference type="SUPFAM" id="SSF58104">
    <property type="entry name" value="Methyl-accepting chemotaxis protein (MCP) signaling domain"/>
    <property type="match status" value="1"/>
</dbReference>
<dbReference type="PRINTS" id="PR00260">
    <property type="entry name" value="CHEMTRNSDUCR"/>
</dbReference>
<keyword evidence="4 10" id="KW-1133">Transmembrane helix</keyword>
<comment type="subcellular location">
    <subcellularLocation>
        <location evidence="1">Cell inner membrane</location>
        <topology evidence="1">Multi-pass membrane protein</topology>
    </subcellularLocation>
</comment>
<gene>
    <name evidence="14" type="ORF">QWI16_10690</name>
</gene>
<comment type="caution">
    <text evidence="14">The sequence shown here is derived from an EMBL/GenBank/DDBJ whole genome shotgun (WGS) entry which is preliminary data.</text>
</comment>
<evidence type="ECO:0000313" key="14">
    <source>
        <dbReference type="EMBL" id="MDO3382639.1"/>
    </source>
</evidence>
<dbReference type="RefSeq" id="WP_302712999.1">
    <property type="nucleotide sequence ID" value="NZ_JAULRT010000052.1"/>
</dbReference>
<evidence type="ECO:0000259" key="11">
    <source>
        <dbReference type="PROSITE" id="PS50111"/>
    </source>
</evidence>
<dbReference type="PANTHER" id="PTHR32089:SF119">
    <property type="entry name" value="METHYL-ACCEPTING CHEMOTAXIS PROTEIN CTPL"/>
    <property type="match status" value="1"/>
</dbReference>
<evidence type="ECO:0000313" key="15">
    <source>
        <dbReference type="Proteomes" id="UP001168380"/>
    </source>
</evidence>
<evidence type="ECO:0000256" key="3">
    <source>
        <dbReference type="ARBA" id="ARBA00022692"/>
    </source>
</evidence>
<organism evidence="14 15">
    <name type="scientific">Gilvimarinus algae</name>
    <dbReference type="NCBI Taxonomy" id="3058037"/>
    <lineage>
        <taxon>Bacteria</taxon>
        <taxon>Pseudomonadati</taxon>
        <taxon>Pseudomonadota</taxon>
        <taxon>Gammaproteobacteria</taxon>
        <taxon>Cellvibrionales</taxon>
        <taxon>Cellvibrionaceae</taxon>
        <taxon>Gilvimarinus</taxon>
    </lineage>
</organism>
<keyword evidence="15" id="KW-1185">Reference proteome</keyword>
<feature type="domain" description="HAMP" evidence="13">
    <location>
        <begin position="217"/>
        <end position="271"/>
    </location>
</feature>
<keyword evidence="6 8" id="KW-0807">Transducer</keyword>
<dbReference type="CDD" id="cd11386">
    <property type="entry name" value="MCP_signal"/>
    <property type="match status" value="1"/>
</dbReference>
<dbReference type="SMART" id="SM00304">
    <property type="entry name" value="HAMP"/>
    <property type="match status" value="1"/>
</dbReference>
<dbReference type="PANTHER" id="PTHR32089">
    <property type="entry name" value="METHYL-ACCEPTING CHEMOTAXIS PROTEIN MCPB"/>
    <property type="match status" value="1"/>
</dbReference>
<reference evidence="14" key="1">
    <citation type="submission" date="2023-07" db="EMBL/GenBank/DDBJ databases">
        <title>Gilvimarinus algae sp. nov., isolated from the surface of Kelp.</title>
        <authorList>
            <person name="Sun Y.Y."/>
            <person name="Gong Y."/>
            <person name="Du Z.J."/>
        </authorList>
    </citation>
    <scope>NUCLEOTIDE SEQUENCE</scope>
    <source>
        <strain evidence="14">SDUM040014</strain>
    </source>
</reference>
<feature type="domain" description="Methyl-accepting transducer" evidence="11">
    <location>
        <begin position="276"/>
        <end position="512"/>
    </location>
</feature>
<feature type="domain" description="T-SNARE coiled-coil homology" evidence="12">
    <location>
        <begin position="463"/>
        <end position="525"/>
    </location>
</feature>
<dbReference type="InterPro" id="IPR004089">
    <property type="entry name" value="MCPsignal_dom"/>
</dbReference>
<evidence type="ECO:0000256" key="6">
    <source>
        <dbReference type="ARBA" id="ARBA00023224"/>
    </source>
</evidence>
<dbReference type="PROSITE" id="PS50111">
    <property type="entry name" value="CHEMOTAXIS_TRANSDUC_2"/>
    <property type="match status" value="1"/>
</dbReference>
<evidence type="ECO:0000259" key="12">
    <source>
        <dbReference type="PROSITE" id="PS50192"/>
    </source>
</evidence>
<protein>
    <submittedName>
        <fullName evidence="14">Methyl-accepting chemotaxis protein</fullName>
    </submittedName>
</protein>
<dbReference type="EMBL" id="JAULRT010000052">
    <property type="protein sequence ID" value="MDO3382639.1"/>
    <property type="molecule type" value="Genomic_DNA"/>
</dbReference>
<evidence type="ECO:0000256" key="8">
    <source>
        <dbReference type="PROSITE-ProRule" id="PRU00284"/>
    </source>
</evidence>
<name>A0ABT8TEX9_9GAMM</name>
<dbReference type="CDD" id="cd06225">
    <property type="entry name" value="HAMP"/>
    <property type="match status" value="1"/>
</dbReference>
<keyword evidence="3 10" id="KW-0812">Transmembrane</keyword>
<keyword evidence="2" id="KW-0997">Cell inner membrane</keyword>
<evidence type="ECO:0000256" key="2">
    <source>
        <dbReference type="ARBA" id="ARBA00022519"/>
    </source>
</evidence>
<dbReference type="Gene3D" id="1.10.287.950">
    <property type="entry name" value="Methyl-accepting chemotaxis protein"/>
    <property type="match status" value="1"/>
</dbReference>
<feature type="coiled-coil region" evidence="9">
    <location>
        <begin position="354"/>
        <end position="381"/>
    </location>
</feature>
<dbReference type="InterPro" id="IPR000727">
    <property type="entry name" value="T_SNARE_dom"/>
</dbReference>
<feature type="transmembrane region" description="Helical" evidence="10">
    <location>
        <begin position="197"/>
        <end position="220"/>
    </location>
</feature>
<dbReference type="InterPro" id="IPR003660">
    <property type="entry name" value="HAMP_dom"/>
</dbReference>
<keyword evidence="9" id="KW-0175">Coiled coil</keyword>
<dbReference type="Pfam" id="PF00015">
    <property type="entry name" value="MCPsignal"/>
    <property type="match status" value="1"/>
</dbReference>
<evidence type="ECO:0000256" key="4">
    <source>
        <dbReference type="ARBA" id="ARBA00022989"/>
    </source>
</evidence>
<dbReference type="Pfam" id="PF00672">
    <property type="entry name" value="HAMP"/>
    <property type="match status" value="1"/>
</dbReference>
<evidence type="ECO:0000259" key="13">
    <source>
        <dbReference type="PROSITE" id="PS50885"/>
    </source>
</evidence>
<evidence type="ECO:0000256" key="5">
    <source>
        <dbReference type="ARBA" id="ARBA00023136"/>
    </source>
</evidence>
<proteinExistence type="inferred from homology"/>
<evidence type="ECO:0000256" key="1">
    <source>
        <dbReference type="ARBA" id="ARBA00004429"/>
    </source>
</evidence>
<dbReference type="Proteomes" id="UP001168380">
    <property type="component" value="Unassembled WGS sequence"/>
</dbReference>
<sequence length="548" mass="60009">MFSWYNNMGFRWKLTLPLLLLVALFLYSSVYSIVSARKLAEHASTIAEINLQELQLILQADRDLYQALTAERTVFISGVSGASVDSLVAEHRENAEQARERFLQSLSLSNTSTEAERSEFLRLYEAWYRYSRNLLDKARLGDPNAIDEVEREGFERSYQLFDAVRTHLDVVGERRLVHVEEFTQQIRADEQSIAAKLVAIAVVCTLVALAAAIFLPIMVIRPLKAIGDRIQNIAEGDGDLTIRVDVHSDDELGELSGHVNRFMEKLQHLIMQIRNNTEEVAQAANMMLDVSANSQKAADEQCHAITMVVAAVNELTVAIQEVAQNTNETAESAKQASSVTEAGQSRIRAAVSRVQELSSRINETSKVMAQLEEEAKNVTSVIDVIRGVAEQTNLLALNAAIEAARAGEQGRGFAVVADEVRTLASRTQESTEDIQQMLVKLQGGVQSAVESMNHSNNMTGEAVQAANDGGESLASISDAVGSITNMAIQIATAAEEQSSVTAEIDKNLVEINQLAMNTSDDASKTAEASRELSNLSQNLRNLVGSFRV</sequence>
<dbReference type="PROSITE" id="PS50192">
    <property type="entry name" value="T_SNARE"/>
    <property type="match status" value="1"/>
</dbReference>
<dbReference type="SMART" id="SM00283">
    <property type="entry name" value="MA"/>
    <property type="match status" value="1"/>
</dbReference>
<dbReference type="InterPro" id="IPR004090">
    <property type="entry name" value="Chemotax_Me-accpt_rcpt"/>
</dbReference>
<evidence type="ECO:0000256" key="10">
    <source>
        <dbReference type="SAM" id="Phobius"/>
    </source>
</evidence>